<keyword evidence="2" id="KW-1185">Reference proteome</keyword>
<sequence length="91" mass="10382">MHSPIVARAILRHLTYYVFTNEVCKRRSDVSQFITTVSQRILRSLNVLFECGFKSKVRLPFGPYFVRPVRPFVRPSARFVRSSSGSSADGS</sequence>
<dbReference type="EnsemblMetazoa" id="CJA26253.1">
    <property type="protein sequence ID" value="CJA26253.1"/>
    <property type="gene ID" value="WBGene00181825"/>
</dbReference>
<organism evidence="1 2">
    <name type="scientific">Caenorhabditis japonica</name>
    <dbReference type="NCBI Taxonomy" id="281687"/>
    <lineage>
        <taxon>Eukaryota</taxon>
        <taxon>Metazoa</taxon>
        <taxon>Ecdysozoa</taxon>
        <taxon>Nematoda</taxon>
        <taxon>Chromadorea</taxon>
        <taxon>Rhabditida</taxon>
        <taxon>Rhabditina</taxon>
        <taxon>Rhabditomorpha</taxon>
        <taxon>Rhabditoidea</taxon>
        <taxon>Rhabditidae</taxon>
        <taxon>Peloderinae</taxon>
        <taxon>Caenorhabditis</taxon>
    </lineage>
</organism>
<protein>
    <submittedName>
        <fullName evidence="1">Uncharacterized protein</fullName>
    </submittedName>
</protein>
<dbReference type="Proteomes" id="UP000005237">
    <property type="component" value="Unassembled WGS sequence"/>
</dbReference>
<reference evidence="2" key="1">
    <citation type="submission" date="2010-08" db="EMBL/GenBank/DDBJ databases">
        <authorList>
            <consortium name="Caenorhabditis japonica Sequencing Consortium"/>
            <person name="Wilson R.K."/>
        </authorList>
    </citation>
    <scope>NUCLEOTIDE SEQUENCE [LARGE SCALE GENOMIC DNA]</scope>
    <source>
        <strain evidence="2">DF5081</strain>
    </source>
</reference>
<accession>A0A8R1IE77</accession>
<reference evidence="1" key="2">
    <citation type="submission" date="2022-06" db="UniProtKB">
        <authorList>
            <consortium name="EnsemblMetazoa"/>
        </authorList>
    </citation>
    <scope>IDENTIFICATION</scope>
    <source>
        <strain evidence="1">DF5081</strain>
    </source>
</reference>
<name>A0A8R1IE77_CAEJA</name>
<proteinExistence type="predicted"/>
<evidence type="ECO:0000313" key="2">
    <source>
        <dbReference type="Proteomes" id="UP000005237"/>
    </source>
</evidence>
<dbReference type="AlphaFoldDB" id="A0A8R1IE77"/>
<evidence type="ECO:0000313" key="1">
    <source>
        <dbReference type="EnsemblMetazoa" id="CJA26253.1"/>
    </source>
</evidence>